<accession>A0A3E1NF36</accession>
<evidence type="ECO:0000259" key="2">
    <source>
        <dbReference type="Pfam" id="PF08327"/>
    </source>
</evidence>
<name>A0A3E1NF36_9BACT</name>
<evidence type="ECO:0000256" key="1">
    <source>
        <dbReference type="ARBA" id="ARBA00006817"/>
    </source>
</evidence>
<gene>
    <name evidence="3" type="ORF">DXN05_19520</name>
</gene>
<comment type="caution">
    <text evidence="3">The sequence shown here is derived from an EMBL/GenBank/DDBJ whole genome shotgun (WGS) entry which is preliminary data.</text>
</comment>
<sequence length="150" mass="17224">MTKSIEQKLFFNHKPEAVWEYLTNAELMAQWLMPNDFQPVLWHDFQFTTKAYPDLDFDGHVYCKVLEIVPYKKLVYSWKSGPGEGRISVDSIVTWTLVEKDNGTELQLVHSGFKEIANLKLYAAMTDGWMKNIQKIAVLLNDATHGAANV</sequence>
<dbReference type="InterPro" id="IPR023393">
    <property type="entry name" value="START-like_dom_sf"/>
</dbReference>
<protein>
    <submittedName>
        <fullName evidence="3">SRPBCC domain-containing protein</fullName>
    </submittedName>
</protein>
<dbReference type="Proteomes" id="UP000261284">
    <property type="component" value="Unassembled WGS sequence"/>
</dbReference>
<feature type="domain" description="Activator of Hsp90 ATPase homologue 1/2-like C-terminal" evidence="2">
    <location>
        <begin position="13"/>
        <end position="140"/>
    </location>
</feature>
<dbReference type="InterPro" id="IPR013538">
    <property type="entry name" value="ASHA1/2-like_C"/>
</dbReference>
<evidence type="ECO:0000313" key="4">
    <source>
        <dbReference type="Proteomes" id="UP000261284"/>
    </source>
</evidence>
<dbReference type="Pfam" id="PF08327">
    <property type="entry name" value="AHSA1"/>
    <property type="match status" value="1"/>
</dbReference>
<comment type="similarity">
    <text evidence="1">Belongs to the AHA1 family.</text>
</comment>
<dbReference type="AlphaFoldDB" id="A0A3E1NF36"/>
<reference evidence="3 4" key="1">
    <citation type="submission" date="2018-08" db="EMBL/GenBank/DDBJ databases">
        <title>Chitinophagaceae sp. K23C18032701, a novel bacterium isolated from forest soil.</title>
        <authorList>
            <person name="Wang C."/>
        </authorList>
    </citation>
    <scope>NUCLEOTIDE SEQUENCE [LARGE SCALE GENOMIC DNA]</scope>
    <source>
        <strain evidence="3 4">K23C18032701</strain>
    </source>
</reference>
<proteinExistence type="inferred from homology"/>
<organism evidence="3 4">
    <name type="scientific">Deminuibacter soli</name>
    <dbReference type="NCBI Taxonomy" id="2291815"/>
    <lineage>
        <taxon>Bacteria</taxon>
        <taxon>Pseudomonadati</taxon>
        <taxon>Bacteroidota</taxon>
        <taxon>Chitinophagia</taxon>
        <taxon>Chitinophagales</taxon>
        <taxon>Chitinophagaceae</taxon>
        <taxon>Deminuibacter</taxon>
    </lineage>
</organism>
<dbReference type="OrthoDB" id="2355173at2"/>
<dbReference type="SUPFAM" id="SSF55961">
    <property type="entry name" value="Bet v1-like"/>
    <property type="match status" value="1"/>
</dbReference>
<dbReference type="Gene3D" id="3.30.530.20">
    <property type="match status" value="1"/>
</dbReference>
<dbReference type="EMBL" id="QTJU01000009">
    <property type="protein sequence ID" value="RFM26421.1"/>
    <property type="molecule type" value="Genomic_DNA"/>
</dbReference>
<dbReference type="CDD" id="cd07814">
    <property type="entry name" value="SRPBCC_CalC_Aha1-like"/>
    <property type="match status" value="1"/>
</dbReference>
<evidence type="ECO:0000313" key="3">
    <source>
        <dbReference type="EMBL" id="RFM26421.1"/>
    </source>
</evidence>
<keyword evidence="4" id="KW-1185">Reference proteome</keyword>
<dbReference type="RefSeq" id="WP_116848974.1">
    <property type="nucleotide sequence ID" value="NZ_QTJU01000009.1"/>
</dbReference>